<evidence type="ECO:0000259" key="4">
    <source>
        <dbReference type="PROSITE" id="PS51077"/>
    </source>
</evidence>
<dbReference type="PANTHER" id="PTHR30136">
    <property type="entry name" value="HELIX-TURN-HELIX TRANSCRIPTIONAL REGULATOR, ICLR FAMILY"/>
    <property type="match status" value="1"/>
</dbReference>
<evidence type="ECO:0000313" key="6">
    <source>
        <dbReference type="EMBL" id="MCX8999905.1"/>
    </source>
</evidence>
<dbReference type="InterPro" id="IPR014757">
    <property type="entry name" value="Tscrpt_reg_IclR_C"/>
</dbReference>
<comment type="caution">
    <text evidence="6">The sequence shown here is derived from an EMBL/GenBank/DDBJ whole genome shotgun (WGS) entry which is preliminary data.</text>
</comment>
<name>A0AAE3SWY3_9HYPH</name>
<feature type="domain" description="IclR-ED" evidence="5">
    <location>
        <begin position="81"/>
        <end position="261"/>
    </location>
</feature>
<dbReference type="GO" id="GO:0045892">
    <property type="term" value="P:negative regulation of DNA-templated transcription"/>
    <property type="evidence" value="ECO:0007669"/>
    <property type="project" value="TreeGrafter"/>
</dbReference>
<dbReference type="PANTHER" id="PTHR30136:SF24">
    <property type="entry name" value="HTH-TYPE TRANSCRIPTIONAL REPRESSOR ALLR"/>
    <property type="match status" value="1"/>
</dbReference>
<reference evidence="6" key="1">
    <citation type="submission" date="2022-07" db="EMBL/GenBank/DDBJ databases">
        <title>Ectorhizobium quercum gen.nov., sp. nov.</title>
        <authorList>
            <person name="Ma T."/>
            <person name="Li Y."/>
        </authorList>
    </citation>
    <scope>NUCLEOTIDE SEQUENCE</scope>
    <source>
        <strain evidence="6">BDR2-2</strain>
    </source>
</reference>
<dbReference type="InterPro" id="IPR005471">
    <property type="entry name" value="Tscrpt_reg_IclR_N"/>
</dbReference>
<organism evidence="6 7">
    <name type="scientific">Ectorhizobium quercum</name>
    <dbReference type="NCBI Taxonomy" id="2965071"/>
    <lineage>
        <taxon>Bacteria</taxon>
        <taxon>Pseudomonadati</taxon>
        <taxon>Pseudomonadota</taxon>
        <taxon>Alphaproteobacteria</taxon>
        <taxon>Hyphomicrobiales</taxon>
        <taxon>Rhizobiaceae</taxon>
        <taxon>Ectorhizobium</taxon>
    </lineage>
</organism>
<sequence>MQADGQDDGQAAKETGKGRVPAVVRAVAVLDLIADMPKSLGVSDIARHLGLPKSSVHGICETLVGLGLLRFGPGGYGPGPRPLSWSAAFLRRSSLVSEFQHLLAHDRRLSDFTVTLSTLDGASVVYLACHNADKPLGFIFHAGMQLPAVYTATGKAMLSALPEAERRARIAGPWHPPFTANSVRGPVEFEQDVQRWRTLGYAVDNGEIREGMVCLGAPILNDRGMPAAGIAVSMTSAEARPEVRETLGAIIVEIARKLSGH</sequence>
<keyword evidence="1" id="KW-0805">Transcription regulation</keyword>
<evidence type="ECO:0000259" key="5">
    <source>
        <dbReference type="PROSITE" id="PS51078"/>
    </source>
</evidence>
<gene>
    <name evidence="6" type="ORF">NOF55_22630</name>
</gene>
<proteinExistence type="predicted"/>
<evidence type="ECO:0000256" key="1">
    <source>
        <dbReference type="ARBA" id="ARBA00023015"/>
    </source>
</evidence>
<dbReference type="RefSeq" id="WP_306413405.1">
    <property type="nucleotide sequence ID" value="NZ_JANFPI010000012.1"/>
</dbReference>
<dbReference type="GO" id="GO:0003677">
    <property type="term" value="F:DNA binding"/>
    <property type="evidence" value="ECO:0007669"/>
    <property type="project" value="UniProtKB-KW"/>
</dbReference>
<feature type="domain" description="HTH iclR-type" evidence="4">
    <location>
        <begin position="20"/>
        <end position="80"/>
    </location>
</feature>
<dbReference type="InterPro" id="IPR036390">
    <property type="entry name" value="WH_DNA-bd_sf"/>
</dbReference>
<accession>A0AAE3SWY3</accession>
<dbReference type="Gene3D" id="3.30.450.40">
    <property type="match status" value="1"/>
</dbReference>
<dbReference type="InterPro" id="IPR036388">
    <property type="entry name" value="WH-like_DNA-bd_sf"/>
</dbReference>
<keyword evidence="7" id="KW-1185">Reference proteome</keyword>
<dbReference type="AlphaFoldDB" id="A0AAE3SWY3"/>
<dbReference type="InterPro" id="IPR050707">
    <property type="entry name" value="HTH_MetabolicPath_Reg"/>
</dbReference>
<dbReference type="GO" id="GO:0003700">
    <property type="term" value="F:DNA-binding transcription factor activity"/>
    <property type="evidence" value="ECO:0007669"/>
    <property type="project" value="TreeGrafter"/>
</dbReference>
<dbReference type="Pfam" id="PF01614">
    <property type="entry name" value="IclR_C"/>
    <property type="match status" value="1"/>
</dbReference>
<dbReference type="Gene3D" id="1.10.10.10">
    <property type="entry name" value="Winged helix-like DNA-binding domain superfamily/Winged helix DNA-binding domain"/>
    <property type="match status" value="1"/>
</dbReference>
<dbReference type="PROSITE" id="PS51077">
    <property type="entry name" value="HTH_ICLR"/>
    <property type="match status" value="1"/>
</dbReference>
<keyword evidence="2" id="KW-0238">DNA-binding</keyword>
<protein>
    <submittedName>
        <fullName evidence="6">IclR family transcriptional regulator</fullName>
    </submittedName>
</protein>
<evidence type="ECO:0000256" key="2">
    <source>
        <dbReference type="ARBA" id="ARBA00023125"/>
    </source>
</evidence>
<dbReference type="InterPro" id="IPR029016">
    <property type="entry name" value="GAF-like_dom_sf"/>
</dbReference>
<dbReference type="Pfam" id="PF09339">
    <property type="entry name" value="HTH_IclR"/>
    <property type="match status" value="1"/>
</dbReference>
<dbReference type="PROSITE" id="PS51078">
    <property type="entry name" value="ICLR_ED"/>
    <property type="match status" value="1"/>
</dbReference>
<evidence type="ECO:0000313" key="7">
    <source>
        <dbReference type="Proteomes" id="UP001208771"/>
    </source>
</evidence>
<dbReference type="SUPFAM" id="SSF46785">
    <property type="entry name" value="Winged helix' DNA-binding domain"/>
    <property type="match status" value="1"/>
</dbReference>
<dbReference type="Proteomes" id="UP001208771">
    <property type="component" value="Unassembled WGS sequence"/>
</dbReference>
<dbReference type="SMART" id="SM00346">
    <property type="entry name" value="HTH_ICLR"/>
    <property type="match status" value="1"/>
</dbReference>
<dbReference type="EMBL" id="JANFPI010000012">
    <property type="protein sequence ID" value="MCX8999905.1"/>
    <property type="molecule type" value="Genomic_DNA"/>
</dbReference>
<dbReference type="SUPFAM" id="SSF55781">
    <property type="entry name" value="GAF domain-like"/>
    <property type="match status" value="1"/>
</dbReference>
<evidence type="ECO:0000256" key="3">
    <source>
        <dbReference type="ARBA" id="ARBA00023163"/>
    </source>
</evidence>
<keyword evidence="3" id="KW-0804">Transcription</keyword>